<dbReference type="PANTHER" id="PTHR43630:SF2">
    <property type="entry name" value="GLYCOSYLTRANSFERASE"/>
    <property type="match status" value="1"/>
</dbReference>
<evidence type="ECO:0000313" key="3">
    <source>
        <dbReference type="Proteomes" id="UP000183975"/>
    </source>
</evidence>
<gene>
    <name evidence="2" type="ORF">SAMN02745138_01802</name>
</gene>
<dbReference type="Pfam" id="PF00535">
    <property type="entry name" value="Glycos_transf_2"/>
    <property type="match status" value="1"/>
</dbReference>
<dbReference type="Gene3D" id="1.25.40.10">
    <property type="entry name" value="Tetratricopeptide repeat domain"/>
    <property type="match status" value="1"/>
</dbReference>
<dbReference type="AlphaFoldDB" id="A0A1M6SUW4"/>
<protein>
    <submittedName>
        <fullName evidence="2">Glycosyltransferase involved in cell wall bisynthesis</fullName>
    </submittedName>
</protein>
<dbReference type="InterPro" id="IPR001173">
    <property type="entry name" value="Glyco_trans_2-like"/>
</dbReference>
<keyword evidence="3" id="KW-1185">Reference proteome</keyword>
<organism evidence="2 3">
    <name type="scientific">Anaerotignum lactatifermentans DSM 14214</name>
    <dbReference type="NCBI Taxonomy" id="1121323"/>
    <lineage>
        <taxon>Bacteria</taxon>
        <taxon>Bacillati</taxon>
        <taxon>Bacillota</taxon>
        <taxon>Clostridia</taxon>
        <taxon>Lachnospirales</taxon>
        <taxon>Anaerotignaceae</taxon>
        <taxon>Anaerotignum</taxon>
    </lineage>
</organism>
<proteinExistence type="predicted"/>
<dbReference type="CDD" id="cd02511">
    <property type="entry name" value="Beta4Glucosyltransferase"/>
    <property type="match status" value="1"/>
</dbReference>
<evidence type="ECO:0000259" key="1">
    <source>
        <dbReference type="Pfam" id="PF00535"/>
    </source>
</evidence>
<dbReference type="RefSeq" id="WP_072851069.1">
    <property type="nucleotide sequence ID" value="NZ_FRAH01000029.1"/>
</dbReference>
<dbReference type="Gene3D" id="3.90.550.10">
    <property type="entry name" value="Spore Coat Polysaccharide Biosynthesis Protein SpsA, Chain A"/>
    <property type="match status" value="1"/>
</dbReference>
<dbReference type="OrthoDB" id="9815923at2"/>
<name>A0A1M6SUW4_9FIRM</name>
<keyword evidence="2" id="KW-0808">Transferase</keyword>
<accession>A0A1M6SUW4</accession>
<sequence length="359" mass="41829">MATISLCMIVKDEELTLERCLQCAKGFADEIVVVDTGSVDRTKEIAEKYADVVCDFQWCADFAAARNFSFSKATKDYCMWLDADDVVPESEQKKIVALKEKLEKTKADVVMMPYDVAFDAGGKPTFSYFRERIVKNTGRPLWEGRVHEVITPYGNILHEDIHVEHRKEKAYDTDRNLLIYEKMRAEGCVFSPREQFYYARELYYHGRYGEAIDEFRVFMGREGAWLENKLEACRQMAVCYGQLQKPQEQLEALFYSFTLDLPRAETCCDLGRYYFDRQAWREAAFWYETALRVEKRKNGGGFIREDCYGYLPCIQLCVCYDRLGRREKAVSYNEMAAVFKPEDRAVAYNRAYFANVSKA</sequence>
<dbReference type="InterPro" id="IPR011990">
    <property type="entry name" value="TPR-like_helical_dom_sf"/>
</dbReference>
<dbReference type="EMBL" id="FRAH01000029">
    <property type="protein sequence ID" value="SHK48514.1"/>
    <property type="molecule type" value="Genomic_DNA"/>
</dbReference>
<dbReference type="SUPFAM" id="SSF53448">
    <property type="entry name" value="Nucleotide-diphospho-sugar transferases"/>
    <property type="match status" value="1"/>
</dbReference>
<dbReference type="PANTHER" id="PTHR43630">
    <property type="entry name" value="POLY-BETA-1,6-N-ACETYL-D-GLUCOSAMINE SYNTHASE"/>
    <property type="match status" value="1"/>
</dbReference>
<dbReference type="SUPFAM" id="SSF48452">
    <property type="entry name" value="TPR-like"/>
    <property type="match status" value="1"/>
</dbReference>
<reference evidence="2 3" key="1">
    <citation type="submission" date="2016-11" db="EMBL/GenBank/DDBJ databases">
        <authorList>
            <person name="Jaros S."/>
            <person name="Januszkiewicz K."/>
            <person name="Wedrychowicz H."/>
        </authorList>
    </citation>
    <scope>NUCLEOTIDE SEQUENCE [LARGE SCALE GENOMIC DNA]</scope>
    <source>
        <strain evidence="2 3">DSM 14214</strain>
    </source>
</reference>
<dbReference type="Proteomes" id="UP000183975">
    <property type="component" value="Unassembled WGS sequence"/>
</dbReference>
<feature type="domain" description="Glycosyltransferase 2-like" evidence="1">
    <location>
        <begin position="5"/>
        <end position="150"/>
    </location>
</feature>
<dbReference type="InterPro" id="IPR029044">
    <property type="entry name" value="Nucleotide-diphossugar_trans"/>
</dbReference>
<evidence type="ECO:0000313" key="2">
    <source>
        <dbReference type="EMBL" id="SHK48514.1"/>
    </source>
</evidence>
<dbReference type="GO" id="GO:0016740">
    <property type="term" value="F:transferase activity"/>
    <property type="evidence" value="ECO:0007669"/>
    <property type="project" value="UniProtKB-KW"/>
</dbReference>